<dbReference type="HOGENOM" id="CLU_1915930_0_0_9"/>
<gene>
    <name evidence="1" type="ORF">HMPREF1557_02097</name>
</gene>
<evidence type="ECO:0000313" key="1">
    <source>
        <dbReference type="EMBL" id="ERJ73875.1"/>
    </source>
</evidence>
<reference evidence="1 2" key="1">
    <citation type="submission" date="2013-06" db="EMBL/GenBank/DDBJ databases">
        <authorList>
            <person name="Weinstock G."/>
            <person name="Sodergren E."/>
            <person name="Lobos E.A."/>
            <person name="Fulton L."/>
            <person name="Fulton R."/>
            <person name="Courtney L."/>
            <person name="Fronick C."/>
            <person name="O'Laughlin M."/>
            <person name="Godfrey J."/>
            <person name="Wilson R.M."/>
            <person name="Miner T."/>
            <person name="Farmer C."/>
            <person name="Delehaunty K."/>
            <person name="Cordes M."/>
            <person name="Minx P."/>
            <person name="Tomlinson C."/>
            <person name="Chen J."/>
            <person name="Wollam A."/>
            <person name="Pepin K.H."/>
            <person name="Bhonagiri V."/>
            <person name="Zhang X."/>
            <person name="Warren W."/>
            <person name="Mitreva M."/>
            <person name="Mardis E.R."/>
            <person name="Wilson R.K."/>
        </authorList>
    </citation>
    <scope>NUCLEOTIDE SEQUENCE [LARGE SCALE GENOMIC DNA]</scope>
    <source>
        <strain evidence="1 2">W1703</strain>
    </source>
</reference>
<dbReference type="PATRIC" id="fig|1227275.3.peg.1889"/>
<comment type="caution">
    <text evidence="1">The sequence shown here is derived from an EMBL/GenBank/DDBJ whole genome shotgun (WGS) entry which is preliminary data.</text>
</comment>
<evidence type="ECO:0000313" key="2">
    <source>
        <dbReference type="Proteomes" id="UP000016617"/>
    </source>
</evidence>
<dbReference type="Proteomes" id="UP000016617">
    <property type="component" value="Unassembled WGS sequence"/>
</dbReference>
<protein>
    <submittedName>
        <fullName evidence="1">Uncharacterized protein</fullName>
    </submittedName>
</protein>
<dbReference type="AlphaFoldDB" id="U2J290"/>
<proteinExistence type="predicted"/>
<sequence length="145" mass="16474">MLIARLAIWFLNRYDESMTKIKEILKHLPYKVAFYDQKGRPLYNNGQNDSSLLADQELKDLEPWLLDELIKSPTGSLNFQVPSQAFDQILMQTYQTALDEQGRIIGIMETIADFKRPLTTYLDETAQALVGWSDATSGPSIKGSD</sequence>
<name>U2J290_9STRE</name>
<accession>U2J290</accession>
<dbReference type="EMBL" id="AWVA01000121">
    <property type="protein sequence ID" value="ERJ73875.1"/>
    <property type="molecule type" value="Genomic_DNA"/>
</dbReference>
<organism evidence="1 2">
    <name type="scientific">Streptococcus sobrinus W1703</name>
    <dbReference type="NCBI Taxonomy" id="1227275"/>
    <lineage>
        <taxon>Bacteria</taxon>
        <taxon>Bacillati</taxon>
        <taxon>Bacillota</taxon>
        <taxon>Bacilli</taxon>
        <taxon>Lactobacillales</taxon>
        <taxon>Streptococcaceae</taxon>
        <taxon>Streptococcus</taxon>
    </lineage>
</organism>